<dbReference type="InterPro" id="IPR049855">
    <property type="entry name" value="DotG/IcmE-like_C"/>
</dbReference>
<dbReference type="Proteomes" id="UP001055247">
    <property type="component" value="Unassembled WGS sequence"/>
</dbReference>
<reference evidence="2" key="1">
    <citation type="journal article" date="2016" name="Front. Microbiol.">
        <title>Genome Sequence of the Piezophilic, Mesophilic Sulfate-Reducing Bacterium Desulfovibrio indicus J2T.</title>
        <authorList>
            <person name="Cao J."/>
            <person name="Maignien L."/>
            <person name="Shao Z."/>
            <person name="Alain K."/>
            <person name="Jebbar M."/>
        </authorList>
    </citation>
    <scope>NUCLEOTIDE SEQUENCE</scope>
    <source>
        <strain evidence="2">DSM 16372</strain>
    </source>
</reference>
<dbReference type="EMBL" id="BPQO01000011">
    <property type="protein sequence ID" value="GJD89408.1"/>
    <property type="molecule type" value="Genomic_DNA"/>
</dbReference>
<evidence type="ECO:0000256" key="1">
    <source>
        <dbReference type="SAM" id="Phobius"/>
    </source>
</evidence>
<dbReference type="InterPro" id="IPR005498">
    <property type="entry name" value="T4SS_VirB10/TraB/TrbI"/>
</dbReference>
<evidence type="ECO:0008006" key="4">
    <source>
        <dbReference type="Google" id="ProtNLM"/>
    </source>
</evidence>
<evidence type="ECO:0000313" key="2">
    <source>
        <dbReference type="EMBL" id="GJD89408.1"/>
    </source>
</evidence>
<keyword evidence="3" id="KW-1185">Reference proteome</keyword>
<name>A0AAV4ZM82_9HYPH</name>
<keyword evidence="1" id="KW-0812">Transmembrane</keyword>
<proteinExistence type="predicted"/>
<keyword evidence="1" id="KW-1133">Transmembrane helix</keyword>
<accession>A0AAV4ZM82</accession>
<protein>
    <recommendedName>
        <fullName evidence="4">Intracellular multiplication protein IcmE</fullName>
    </recommendedName>
</protein>
<comment type="caution">
    <text evidence="2">The sequence shown here is derived from an EMBL/GenBank/DDBJ whole genome shotgun (WGS) entry which is preliminary data.</text>
</comment>
<dbReference type="Pfam" id="PF03743">
    <property type="entry name" value="TrbI"/>
    <property type="match status" value="1"/>
</dbReference>
<keyword evidence="1" id="KW-0472">Membrane</keyword>
<dbReference type="AlphaFoldDB" id="A0AAV4ZM82"/>
<evidence type="ECO:0000313" key="3">
    <source>
        <dbReference type="Proteomes" id="UP001055247"/>
    </source>
</evidence>
<organism evidence="2 3">
    <name type="scientific">Methylobacterium hispanicum</name>
    <dbReference type="NCBI Taxonomy" id="270350"/>
    <lineage>
        <taxon>Bacteria</taxon>
        <taxon>Pseudomonadati</taxon>
        <taxon>Pseudomonadota</taxon>
        <taxon>Alphaproteobacteria</taxon>
        <taxon>Hyphomicrobiales</taxon>
        <taxon>Methylobacteriaceae</taxon>
        <taxon>Methylobacterium</taxon>
    </lineage>
</organism>
<feature type="transmembrane region" description="Helical" evidence="1">
    <location>
        <begin position="23"/>
        <end position="42"/>
    </location>
</feature>
<dbReference type="CDD" id="cd16431">
    <property type="entry name" value="IcmE"/>
    <property type="match status" value="1"/>
</dbReference>
<gene>
    <name evidence="2" type="ORF">BHAOGJBA_2935</name>
</gene>
<sequence>MAEGGFVSNLKSGVFRNKGGRRFLVFSGVVMAGAVGIVMFGGGGEQPASSQIAIPPTTQTIQGGSQVSSQYAENLRAADRQRLEAAERDGGSTQPTLVAVPNGNGPMIVPVQLAVPAPSEPAPAVDPLLVSRPPVINTNPVRAPIQSAGPERNPLVELMAQQMRAIAEDKPGTASVTYFHDHKEVAAESERDRQLQTIAGASGPPGLDPSLPLPGTILYAETIGEANSDAPGPVLVQVLQGPLAGSRLIGTFRVAQEALVLEFDRMTVPEDRQNRKPARVVQLKAVAVDTEKLGTAMATDVDRRLFEKVAFGFSAAFLQGFGQAVAQSGTTYTRDVFGSTFTTPRLNTKQQLFVAGGAAAGQVGSTLNSVFGTRPTTVKVRAGTPVGILFL</sequence>
<reference evidence="2" key="2">
    <citation type="submission" date="2021-08" db="EMBL/GenBank/DDBJ databases">
        <authorList>
            <person name="Tani A."/>
            <person name="Ola A."/>
            <person name="Ogura Y."/>
            <person name="Katsura K."/>
            <person name="Hayashi T."/>
        </authorList>
    </citation>
    <scope>NUCLEOTIDE SEQUENCE</scope>
    <source>
        <strain evidence="2">DSM 16372</strain>
    </source>
</reference>